<dbReference type="Pfam" id="PF12849">
    <property type="entry name" value="PBP_like_2"/>
    <property type="match status" value="1"/>
</dbReference>
<dbReference type="InterPro" id="IPR050811">
    <property type="entry name" value="Phosphate_ABC_transporter"/>
</dbReference>
<dbReference type="SUPFAM" id="SSF53850">
    <property type="entry name" value="Periplasmic binding protein-like II"/>
    <property type="match status" value="1"/>
</dbReference>
<dbReference type="Gene3D" id="3.40.190.10">
    <property type="entry name" value="Periplasmic binding protein-like II"/>
    <property type="match status" value="2"/>
</dbReference>
<proteinExistence type="predicted"/>
<accession>A0ABU9DZ50</accession>
<reference evidence="3 4" key="1">
    <citation type="submission" date="2024-04" db="EMBL/GenBank/DDBJ databases">
        <title>draft genome sequnece of Flavobacterium buctense JCM 30750.</title>
        <authorList>
            <person name="Kim D.-U."/>
        </authorList>
    </citation>
    <scope>NUCLEOTIDE SEQUENCE [LARGE SCALE GENOMIC DNA]</scope>
    <source>
        <strain evidence="3 4">JCM 30750</strain>
    </source>
</reference>
<evidence type="ECO:0000256" key="1">
    <source>
        <dbReference type="ARBA" id="ARBA00022729"/>
    </source>
</evidence>
<dbReference type="EMBL" id="JBBPCB010000001">
    <property type="protein sequence ID" value="MEK8179478.1"/>
    <property type="molecule type" value="Genomic_DNA"/>
</dbReference>
<comment type="caution">
    <text evidence="3">The sequence shown here is derived from an EMBL/GenBank/DDBJ whole genome shotgun (WGS) entry which is preliminary data.</text>
</comment>
<dbReference type="InterPro" id="IPR024370">
    <property type="entry name" value="PBP_domain"/>
</dbReference>
<gene>
    <name evidence="3" type="ORF">WMW71_03915</name>
</gene>
<evidence type="ECO:0000259" key="2">
    <source>
        <dbReference type="Pfam" id="PF12849"/>
    </source>
</evidence>
<organism evidence="3 4">
    <name type="scientific">Flavobacterium buctense</name>
    <dbReference type="NCBI Taxonomy" id="1648146"/>
    <lineage>
        <taxon>Bacteria</taxon>
        <taxon>Pseudomonadati</taxon>
        <taxon>Bacteroidota</taxon>
        <taxon>Flavobacteriia</taxon>
        <taxon>Flavobacteriales</taxon>
        <taxon>Flavobacteriaceae</taxon>
        <taxon>Flavobacterium</taxon>
    </lineage>
</organism>
<keyword evidence="4" id="KW-1185">Reference proteome</keyword>
<protein>
    <submittedName>
        <fullName evidence="3">Substrate-binding domain-containing protein</fullName>
    </submittedName>
</protein>
<evidence type="ECO:0000313" key="3">
    <source>
        <dbReference type="EMBL" id="MEK8179478.1"/>
    </source>
</evidence>
<dbReference type="RefSeq" id="WP_341431799.1">
    <property type="nucleotide sequence ID" value="NZ_JACTAB010000001.1"/>
</dbReference>
<feature type="domain" description="PBP" evidence="2">
    <location>
        <begin position="37"/>
        <end position="272"/>
    </location>
</feature>
<keyword evidence="1" id="KW-0732">Signal</keyword>
<dbReference type="PANTHER" id="PTHR30570">
    <property type="entry name" value="PERIPLASMIC PHOSPHATE BINDING COMPONENT OF PHOSPHATE ABC TRANSPORTER"/>
    <property type="match status" value="1"/>
</dbReference>
<dbReference type="PROSITE" id="PS51257">
    <property type="entry name" value="PROKAR_LIPOPROTEIN"/>
    <property type="match status" value="1"/>
</dbReference>
<evidence type="ECO:0000313" key="4">
    <source>
        <dbReference type="Proteomes" id="UP001491349"/>
    </source>
</evidence>
<sequence>MMNKITKTITGFLLLTLLFVFSCQKNNENKLDSITKGKATIYVDESILPIIEDEQAVFETQYEAKLHLVPQSENEVLNAMLNDTAKIAVLTRTFTARELQVFEGKKITPRITPFATDAVAFIKSEKAKDSLVALEDVINFIQGKSVSNIKGLVFDNPNSSTVRYISELAGLKIDKQKNIFSFKTNEEVIKYVADNEGMVGVIGMNWIFQPPLALQEMVDKVTVLGVKEKGSNEYVFPTQDNLAQGKYPLARHLYIIDCQGYSGLGMGFASFLGGERGQRIILKSGLVPDRVPSRKIKIRNNITKDKN</sequence>
<name>A0ABU9DZ50_9FLAO</name>
<dbReference type="PANTHER" id="PTHR30570:SF1">
    <property type="entry name" value="PHOSPHATE-BINDING PROTEIN PSTS"/>
    <property type="match status" value="1"/>
</dbReference>
<dbReference type="Proteomes" id="UP001491349">
    <property type="component" value="Unassembled WGS sequence"/>
</dbReference>